<dbReference type="Pfam" id="PF02957">
    <property type="entry name" value="TT_ORF2-like"/>
    <property type="match status" value="1"/>
</dbReference>
<evidence type="ECO:0000259" key="1">
    <source>
        <dbReference type="Pfam" id="PF02957"/>
    </source>
</evidence>
<proteinExistence type="predicted"/>
<sequence>MSGQNCRWQPPCLNWLGRELQWLNGIHSTHDTWRGCSSVTTHFLRAVSARNEFIPVKTAETIRCLTSTTEVGETSTPLVAGEDADAFAAADVGLEEGELEQLFAEHGENEDAAGTR</sequence>
<organism evidence="2">
    <name type="scientific">Gorilla anellovirus</name>
    <dbReference type="NCBI Taxonomy" id="1743411"/>
    <lineage>
        <taxon>Viruses</taxon>
        <taxon>Monodnaviria</taxon>
        <taxon>Shotokuvirae</taxon>
        <taxon>Commensaviricota</taxon>
        <taxon>Cardeaviricetes</taxon>
        <taxon>Sanitavirales</taxon>
        <taxon>Anelloviridae</taxon>
        <taxon>Omegatorquevirus</taxon>
        <taxon>Omegatorquevirus hominid1</taxon>
    </lineage>
</organism>
<feature type="domain" description="Hepatitis TT virus Orf2/Gyrovirus Vp2 N-terminal" evidence="1">
    <location>
        <begin position="17"/>
        <end position="61"/>
    </location>
</feature>
<evidence type="ECO:0000313" key="2">
    <source>
        <dbReference type="EMBL" id="ALN98248.1"/>
    </source>
</evidence>
<accession>A0A0S2GMK4</accession>
<protein>
    <submittedName>
        <fullName evidence="2">ORF2</fullName>
    </submittedName>
</protein>
<dbReference type="InterPro" id="IPR004118">
    <property type="entry name" value="HEV_TT_vir_Orf2/Gyrovir_Vp2_N"/>
</dbReference>
<name>A0A0S2GMK4_9VIRU</name>
<reference evidence="2" key="1">
    <citation type="journal article" date="2015" name="Virology">
        <title>New species of Torque Teno miniviruses infecting gorillas and chimpanzees.</title>
        <authorList>
            <person name="Hrazdilova K."/>
            <person name="Slaninkova E."/>
            <person name="Brozova K."/>
            <person name="Modry D."/>
            <person name="Vodicka R."/>
            <person name="Celer V."/>
        </authorList>
    </citation>
    <scope>NUCLEOTIDE SEQUENCE</scope>
    <source>
        <strain evidence="2">GorMcl3</strain>
    </source>
</reference>
<dbReference type="EMBL" id="KT027940">
    <property type="protein sequence ID" value="ALN98248.1"/>
    <property type="molecule type" value="Genomic_DNA"/>
</dbReference>